<feature type="compositionally biased region" description="Low complexity" evidence="1">
    <location>
        <begin position="96"/>
        <end position="114"/>
    </location>
</feature>
<feature type="compositionally biased region" description="Polar residues" evidence="1">
    <location>
        <begin position="404"/>
        <end position="413"/>
    </location>
</feature>
<evidence type="ECO:0000313" key="2">
    <source>
        <dbReference type="EnsemblMetazoa" id="XP_019848731.1"/>
    </source>
</evidence>
<keyword evidence="3" id="KW-1185">Reference proteome</keyword>
<feature type="compositionally biased region" description="Low complexity" evidence="1">
    <location>
        <begin position="480"/>
        <end position="498"/>
    </location>
</feature>
<reference evidence="3" key="1">
    <citation type="journal article" date="2010" name="Nature">
        <title>The Amphimedon queenslandica genome and the evolution of animal complexity.</title>
        <authorList>
            <person name="Srivastava M."/>
            <person name="Simakov O."/>
            <person name="Chapman J."/>
            <person name="Fahey B."/>
            <person name="Gauthier M.E."/>
            <person name="Mitros T."/>
            <person name="Richards G.S."/>
            <person name="Conaco C."/>
            <person name="Dacre M."/>
            <person name="Hellsten U."/>
            <person name="Larroux C."/>
            <person name="Putnam N.H."/>
            <person name="Stanke M."/>
            <person name="Adamska M."/>
            <person name="Darling A."/>
            <person name="Degnan S.M."/>
            <person name="Oakley T.H."/>
            <person name="Plachetzki D.C."/>
            <person name="Zhai Y."/>
            <person name="Adamski M."/>
            <person name="Calcino A."/>
            <person name="Cummins S.F."/>
            <person name="Goodstein D.M."/>
            <person name="Harris C."/>
            <person name="Jackson D.J."/>
            <person name="Leys S.P."/>
            <person name="Shu S."/>
            <person name="Woodcroft B.J."/>
            <person name="Vervoort M."/>
            <person name="Kosik K.S."/>
            <person name="Manning G."/>
            <person name="Degnan B.M."/>
            <person name="Rokhsar D.S."/>
        </authorList>
    </citation>
    <scope>NUCLEOTIDE SEQUENCE [LARGE SCALE GENOMIC DNA]</scope>
</reference>
<organism evidence="2 3">
    <name type="scientific">Amphimedon queenslandica</name>
    <name type="common">Sponge</name>
    <dbReference type="NCBI Taxonomy" id="400682"/>
    <lineage>
        <taxon>Eukaryota</taxon>
        <taxon>Metazoa</taxon>
        <taxon>Porifera</taxon>
        <taxon>Demospongiae</taxon>
        <taxon>Heteroscleromorpha</taxon>
        <taxon>Haplosclerida</taxon>
        <taxon>Niphatidae</taxon>
        <taxon>Amphimedon</taxon>
    </lineage>
</organism>
<feature type="region of interest" description="Disordered" evidence="1">
    <location>
        <begin position="389"/>
        <end position="413"/>
    </location>
</feature>
<feature type="region of interest" description="Disordered" evidence="1">
    <location>
        <begin position="428"/>
        <end position="459"/>
    </location>
</feature>
<dbReference type="RefSeq" id="XP_019848731.1">
    <property type="nucleotide sequence ID" value="XM_019993172.1"/>
</dbReference>
<dbReference type="EnsemblMetazoa" id="XM_019993172.1">
    <property type="protein sequence ID" value="XP_019848731.1"/>
    <property type="gene ID" value="LOC109580227"/>
</dbReference>
<dbReference type="KEGG" id="aqu:109580227"/>
<feature type="compositionally biased region" description="Basic and acidic residues" evidence="1">
    <location>
        <begin position="437"/>
        <end position="456"/>
    </location>
</feature>
<reference evidence="2" key="2">
    <citation type="submission" date="2024-06" db="UniProtKB">
        <authorList>
            <consortium name="EnsemblMetazoa"/>
        </authorList>
    </citation>
    <scope>IDENTIFICATION</scope>
</reference>
<feature type="region of interest" description="Disordered" evidence="1">
    <location>
        <begin position="28"/>
        <end position="49"/>
    </location>
</feature>
<sequence>MGCEVTLVTDIHQVSMLALLFNGESSPLGTNSRGRVGSAATSQNGRGKSKKMRCCCCLDVSFSFEASPLEPWPSRPVPKALGHHFVTNIANEVCPSLKSRSSSDPSNSNANMNSKHTNSRPTPPPPPPTAVHPKVQERKFLFKRPHHQAYGSRSAAPLYQFTHFFQLYDHIDDYRKYCCSISTVQSSSYNQSSTGAVSNGGLTVKKAVPTCTPSVMQMTAPKERPPERQAADINYIIFECPTRHDTSLLYRPLLFARNSGQPSNASSRLLAEYWSSAASTVDSVMHIKGSTHSVNGSSCKNGLGTEKHEEQKEDPLLLLQQQNNKQSGAFLHHIERKMKEKAMIAKEDKSVGGGGGGGGGRALLELQVEPMTLNEAKCNCHNVESRNRISSFSSSNSNHQSPNIRSKSPTETVSCQINDESKIHFDINSSKANLEQSKTDIDAKSNRDQGISDKEINNQGISDQGITRVDYPIFVAEEASSVTSTSSAPSEGASSSSSLRRPIHSNVYSNPFEYSTNREEDSIITHKASGRLLAGRIRAISDSGVTAGDESISNSLQSKSLFKNNSSKEGLVRKSSDDQASYVPPTNSLPNFLNLTLSQHNSIIPPNTPSHSNRDLLYVGVNPRPLSHEVIPQSISSRVKHRLTLCGTSSPSPPPTVSHHDPLLKKNSKGRHYRHCFKKSLSRRISSTNRWMVVDHTSVSGKGSKTLPTLEDIVNAE</sequence>
<feature type="region of interest" description="Disordered" evidence="1">
    <location>
        <begin position="648"/>
        <end position="670"/>
    </location>
</feature>
<feature type="compositionally biased region" description="Pro residues" evidence="1">
    <location>
        <begin position="121"/>
        <end position="130"/>
    </location>
</feature>
<feature type="region of interest" description="Disordered" evidence="1">
    <location>
        <begin position="96"/>
        <end position="132"/>
    </location>
</feature>
<evidence type="ECO:0000313" key="3">
    <source>
        <dbReference type="Proteomes" id="UP000007879"/>
    </source>
</evidence>
<proteinExistence type="predicted"/>
<evidence type="ECO:0000256" key="1">
    <source>
        <dbReference type="SAM" id="MobiDB-lite"/>
    </source>
</evidence>
<feature type="compositionally biased region" description="Low complexity" evidence="1">
    <location>
        <begin position="389"/>
        <end position="403"/>
    </location>
</feature>
<dbReference type="GeneID" id="109580227"/>
<dbReference type="Proteomes" id="UP000007879">
    <property type="component" value="Unassembled WGS sequence"/>
</dbReference>
<accession>A0AAN0IWB8</accession>
<dbReference type="AlphaFoldDB" id="A0AAN0IWB8"/>
<protein>
    <submittedName>
        <fullName evidence="2">Uncharacterized protein</fullName>
    </submittedName>
</protein>
<feature type="compositionally biased region" description="Polar residues" evidence="1">
    <location>
        <begin position="28"/>
        <end position="46"/>
    </location>
</feature>
<feature type="region of interest" description="Disordered" evidence="1">
    <location>
        <begin position="480"/>
        <end position="504"/>
    </location>
</feature>
<name>A0AAN0IWB8_AMPQE</name>